<reference evidence="5 6" key="1">
    <citation type="submission" date="2018-05" db="EMBL/GenBank/DDBJ databases">
        <title>Genomic Encyclopedia of Archaeal and Bacterial Type Strains, Phase II (KMG-II): from individual species to whole genera.</title>
        <authorList>
            <person name="Goeker M."/>
        </authorList>
    </citation>
    <scope>NUCLEOTIDE SEQUENCE [LARGE SCALE GENOMIC DNA]</scope>
    <source>
        <strain evidence="5 6">DSM 19975</strain>
    </source>
</reference>
<dbReference type="Proteomes" id="UP000245678">
    <property type="component" value="Unassembled WGS sequence"/>
</dbReference>
<evidence type="ECO:0000313" key="6">
    <source>
        <dbReference type="Proteomes" id="UP000245678"/>
    </source>
</evidence>
<feature type="domain" description="DUF4986" evidence="2">
    <location>
        <begin position="547"/>
        <end position="630"/>
    </location>
</feature>
<dbReference type="GO" id="GO:0005975">
    <property type="term" value="P:carbohydrate metabolic process"/>
    <property type="evidence" value="ECO:0007669"/>
    <property type="project" value="InterPro"/>
</dbReference>
<sequence length="786" mass="87662">MKNKAVLTIKLLVVLTLPVASLYGQSGKMQLFKLDHVRLLESPFKQAEQVDLNYILKMEPDRLLAPYLREAGLVPQAESYGNWENSGLDGHTGGHYLTALAQMYASAGNMECKHRLDYMVNELARCQEKNGNGYVGGVPGGNRMWAQLKTGDLSDFNTKWVPWYNLHKLYAGLRDAYLLAGNAKAKAVFIKLCDWADSEVAGLNTTQMQQMLGTEHGGMNEVFADAYAITGDKKYLALAEKFSHRAILVPLERHEDKLSGLHANTQIPKVIGFERIAGLSNDTGYSSAARFFWNTVVNKRSIAIGGNSVREHFNPVNDFATMLESEQGPETCNSNNMLKLSKMLFVDDTRLAYIDFYERLLYNHILSSQHPVTGGFVYFTPIHPQHYRVYSTADQSFWCCVGTGIENHGKYGELIYSHKGDDLYVNLFIPSVLNWKEKGFEVTQQTKFPDAGSTSLSLKLSRPGKFAIYIRKPGWLSSDGFNVTINNRAVKYTHNAEGYVKLVHPWKTGDRITVSLPMKTSVEYLPDHSAWVSFLRGPIVLAAPTDTTQLTGLFAGDSRWGHIAGGPLYPLPASPLLAGSGTDLVTKVKAVAGAAPLTYKISDLVVQPKFKNLKLIPFYKVHDSRYMLYWPVAKPDSIQQREQELALLDERYIKLAARSVDAVAPGEQQPENDHGMIAEKSETGIFRNLHWRSATGFFSYRLRTNADVKVLGITYYGRENGREFDIYLDDLKLAHVSLNGTGPDTFVTKEYAIPESLKTNAGAITVKFVAADGNKTAAIYGVRLMR</sequence>
<dbReference type="InterPro" id="IPR012878">
    <property type="entry name" value="Beta-AFase-like_GH127_cat"/>
</dbReference>
<dbReference type="InterPro" id="IPR046544">
    <property type="entry name" value="GH146_SB_dom"/>
</dbReference>
<accession>A0A316H043</accession>
<dbReference type="Pfam" id="PF20736">
    <property type="entry name" value="Glyco_hydro127M"/>
    <property type="match status" value="1"/>
</dbReference>
<dbReference type="InterPro" id="IPR032275">
    <property type="entry name" value="DUF4986"/>
</dbReference>
<proteinExistence type="predicted"/>
<dbReference type="RefSeq" id="WP_109609830.1">
    <property type="nucleotide sequence ID" value="NZ_QGHA01000013.1"/>
</dbReference>
<keyword evidence="6" id="KW-1185">Reference proteome</keyword>
<dbReference type="InterPro" id="IPR049046">
    <property type="entry name" value="Beta-AFase-like_GH127_middle"/>
</dbReference>
<dbReference type="PANTHER" id="PTHR31151:SF0">
    <property type="entry name" value="PROLINE-TRNA LIGASE (DUF1680)"/>
    <property type="match status" value="1"/>
</dbReference>
<dbReference type="Pfam" id="PF20620">
    <property type="entry name" value="DUF6805"/>
    <property type="match status" value="1"/>
</dbReference>
<protein>
    <submittedName>
        <fullName evidence="5">Uncharacterized protein</fullName>
    </submittedName>
</protein>
<dbReference type="EMBL" id="QGHA01000013">
    <property type="protein sequence ID" value="PWK71470.1"/>
    <property type="molecule type" value="Genomic_DNA"/>
</dbReference>
<evidence type="ECO:0000259" key="2">
    <source>
        <dbReference type="Pfam" id="PF16375"/>
    </source>
</evidence>
<evidence type="ECO:0000259" key="1">
    <source>
        <dbReference type="Pfam" id="PF07944"/>
    </source>
</evidence>
<evidence type="ECO:0000259" key="4">
    <source>
        <dbReference type="Pfam" id="PF20736"/>
    </source>
</evidence>
<feature type="domain" description="Glycoside hydrolase GH146 substrate-binding" evidence="3">
    <location>
        <begin position="654"/>
        <end position="785"/>
    </location>
</feature>
<dbReference type="Pfam" id="PF07944">
    <property type="entry name" value="Beta-AFase-like_GH127_cat"/>
    <property type="match status" value="1"/>
</dbReference>
<evidence type="ECO:0000313" key="5">
    <source>
        <dbReference type="EMBL" id="PWK71470.1"/>
    </source>
</evidence>
<dbReference type="SUPFAM" id="SSF48208">
    <property type="entry name" value="Six-hairpin glycosidases"/>
    <property type="match status" value="1"/>
</dbReference>
<organism evidence="5 6">
    <name type="scientific">Mucilaginibacter oryzae</name>
    <dbReference type="NCBI Taxonomy" id="468058"/>
    <lineage>
        <taxon>Bacteria</taxon>
        <taxon>Pseudomonadati</taxon>
        <taxon>Bacteroidota</taxon>
        <taxon>Sphingobacteriia</taxon>
        <taxon>Sphingobacteriales</taxon>
        <taxon>Sphingobacteriaceae</taxon>
        <taxon>Mucilaginibacter</taxon>
    </lineage>
</organism>
<comment type="caution">
    <text evidence="5">The sequence shown here is derived from an EMBL/GenBank/DDBJ whole genome shotgun (WGS) entry which is preliminary data.</text>
</comment>
<dbReference type="InterPro" id="IPR008928">
    <property type="entry name" value="6-hairpin_glycosidase_sf"/>
</dbReference>
<gene>
    <name evidence="5" type="ORF">LX99_04494</name>
</gene>
<name>A0A316H043_9SPHI</name>
<feature type="domain" description="Non-reducing end beta-L-arabinofuranosidase-like GH127 middle" evidence="4">
    <location>
        <begin position="423"/>
        <end position="518"/>
    </location>
</feature>
<evidence type="ECO:0000259" key="3">
    <source>
        <dbReference type="Pfam" id="PF20620"/>
    </source>
</evidence>
<dbReference type="Pfam" id="PF16375">
    <property type="entry name" value="DUF4986"/>
    <property type="match status" value="1"/>
</dbReference>
<dbReference type="PANTHER" id="PTHR31151">
    <property type="entry name" value="PROLINE-TRNA LIGASE (DUF1680)"/>
    <property type="match status" value="1"/>
</dbReference>
<dbReference type="AlphaFoldDB" id="A0A316H043"/>
<feature type="domain" description="Non-reducing end beta-L-arabinofuranosidase-like GH127 catalytic" evidence="1">
    <location>
        <begin position="36"/>
        <end position="413"/>
    </location>
</feature>